<sequence length="105" mass="12386">MVELSDLFWLSLLVFGGWYWLSAREIKDVALKAAKQYCEEVDVELLDESVVLRGFWFKRDSRGSMKLWRSYMFEFSSTGDDRYKGKVILLGNKTESVQLETHRLH</sequence>
<dbReference type="Pfam" id="PF11743">
    <property type="entry name" value="DUF3301"/>
    <property type="match status" value="1"/>
</dbReference>
<dbReference type="EMBL" id="CP101527">
    <property type="protein sequence ID" value="UZW75188.1"/>
    <property type="molecule type" value="Genomic_DNA"/>
</dbReference>
<proteinExistence type="predicted"/>
<evidence type="ECO:0000313" key="2">
    <source>
        <dbReference type="Proteomes" id="UP001164472"/>
    </source>
</evidence>
<dbReference type="RefSeq" id="WP_251811009.1">
    <property type="nucleotide sequence ID" value="NZ_CP101527.1"/>
</dbReference>
<accession>A0A9E8KP94</accession>
<reference evidence="1" key="1">
    <citation type="submission" date="2022-07" db="EMBL/GenBank/DDBJ databases">
        <title>Alkalimarinus sp. nov., isolated from gut of a Alitta virens.</title>
        <authorList>
            <person name="Yang A.I."/>
            <person name="Shin N.-R."/>
        </authorList>
    </citation>
    <scope>NUCLEOTIDE SEQUENCE</scope>
    <source>
        <strain evidence="1">FA028</strain>
    </source>
</reference>
<keyword evidence="2" id="KW-1185">Reference proteome</keyword>
<dbReference type="Proteomes" id="UP001164472">
    <property type="component" value="Chromosome"/>
</dbReference>
<name>A0A9E8KP94_9ALTE</name>
<protein>
    <submittedName>
        <fullName evidence="1">DUF3301 domain-containing protein</fullName>
    </submittedName>
</protein>
<dbReference type="KEGG" id="asem:NNL22_00855"/>
<dbReference type="InterPro" id="IPR021732">
    <property type="entry name" value="DUF3301"/>
</dbReference>
<dbReference type="AlphaFoldDB" id="A0A9E8KP94"/>
<gene>
    <name evidence="1" type="ORF">NNL22_00855</name>
</gene>
<organism evidence="1 2">
    <name type="scientific">Alkalimarinus sediminis</name>
    <dbReference type="NCBI Taxonomy" id="1632866"/>
    <lineage>
        <taxon>Bacteria</taxon>
        <taxon>Pseudomonadati</taxon>
        <taxon>Pseudomonadota</taxon>
        <taxon>Gammaproteobacteria</taxon>
        <taxon>Alteromonadales</taxon>
        <taxon>Alteromonadaceae</taxon>
        <taxon>Alkalimarinus</taxon>
    </lineage>
</organism>
<evidence type="ECO:0000313" key="1">
    <source>
        <dbReference type="EMBL" id="UZW75188.1"/>
    </source>
</evidence>